<dbReference type="Gene3D" id="6.20.210.20">
    <property type="entry name" value="THAP domain"/>
    <property type="match status" value="1"/>
</dbReference>
<evidence type="ECO:0000256" key="6">
    <source>
        <dbReference type="SAM" id="MobiDB-lite"/>
    </source>
</evidence>
<dbReference type="SMART" id="SM00980">
    <property type="entry name" value="THAP"/>
    <property type="match status" value="1"/>
</dbReference>
<protein>
    <recommendedName>
        <fullName evidence="7">THAP-type domain-containing protein</fullName>
    </recommendedName>
</protein>
<evidence type="ECO:0000256" key="5">
    <source>
        <dbReference type="PROSITE-ProRule" id="PRU00309"/>
    </source>
</evidence>
<dbReference type="SMART" id="SM00692">
    <property type="entry name" value="DM3"/>
    <property type="match status" value="1"/>
</dbReference>
<evidence type="ECO:0000256" key="4">
    <source>
        <dbReference type="ARBA" id="ARBA00023125"/>
    </source>
</evidence>
<dbReference type="PANTHER" id="PTHR46927:SF3">
    <property type="entry name" value="THAP-TYPE DOMAIN-CONTAINING PROTEIN"/>
    <property type="match status" value="1"/>
</dbReference>
<feature type="region of interest" description="Disordered" evidence="6">
    <location>
        <begin position="296"/>
        <end position="324"/>
    </location>
</feature>
<proteinExistence type="evidence at transcript level"/>
<keyword evidence="2 5" id="KW-0863">Zinc-finger</keyword>
<reference evidence="8" key="1">
    <citation type="journal article" date="2011" name="PLoS ONE">
        <title>A deep insight into the sialotranscriptome of the gulf coast tick, Amblyomma maculatum.</title>
        <authorList>
            <person name="Karim S."/>
            <person name="Singh P."/>
            <person name="Ribeiro J.M."/>
        </authorList>
    </citation>
    <scope>NUCLEOTIDE SEQUENCE</scope>
    <source>
        <tissue evidence="8">Salivary gland</tissue>
    </source>
</reference>
<keyword evidence="1" id="KW-0479">Metal-binding</keyword>
<sequence length="396" mass="44705">MPGSCCAPNCKSNYDVKGPRVRVYRFPRDQKKRAAWTKALARENFTPSLHTVVCEKHFVPSDFIRTSTYTDVQTGRVIEVRLERLRLKQSAVPSVFPSCPNTSRPTASTLDVHRDEKTHSQDQLNKVVWEHSVYKCRSIAPAACSTKVLQADLVPPVKLTVDVAAGPSHSVCGVSSSTQAVTIKLDGGTQTCPSDFDDHPNSSVMPRLQDSMCHRKFRDLNDTFVKIGNQVKMTTKSGATDIATIKWNHFRHVRGMMEPVSRDPMNLQDQAELPGTLSSSVHSNGSATTVVAAAESHLETRETRDSDVERTPRLKKVRRSPREQQRPLAIAACMERLHSRTERHQQQPQDAVYHMCMALAEQLRTLNQRDQLDAMFEIHTMMYNRLQRVMKEENSN</sequence>
<feature type="compositionally biased region" description="Basic and acidic residues" evidence="6">
    <location>
        <begin position="296"/>
        <end position="312"/>
    </location>
</feature>
<dbReference type="EMBL" id="JO845114">
    <property type="protein sequence ID" value="AEO36731.1"/>
    <property type="molecule type" value="mRNA"/>
</dbReference>
<feature type="compositionally biased region" description="Polar residues" evidence="6">
    <location>
        <begin position="99"/>
        <end position="109"/>
    </location>
</feature>
<keyword evidence="4 5" id="KW-0238">DNA-binding</keyword>
<evidence type="ECO:0000256" key="1">
    <source>
        <dbReference type="ARBA" id="ARBA00022723"/>
    </source>
</evidence>
<evidence type="ECO:0000256" key="3">
    <source>
        <dbReference type="ARBA" id="ARBA00022833"/>
    </source>
</evidence>
<dbReference type="InterPro" id="IPR052224">
    <property type="entry name" value="THAP_domain_protein"/>
</dbReference>
<accession>G3MTB3</accession>
<dbReference type="PROSITE" id="PS50950">
    <property type="entry name" value="ZF_THAP"/>
    <property type="match status" value="1"/>
</dbReference>
<name>G3MTB3_AMBMU</name>
<dbReference type="InterPro" id="IPR038441">
    <property type="entry name" value="THAP_Znf_sf"/>
</dbReference>
<dbReference type="GO" id="GO:0008270">
    <property type="term" value="F:zinc ion binding"/>
    <property type="evidence" value="ECO:0007669"/>
    <property type="project" value="UniProtKB-KW"/>
</dbReference>
<evidence type="ECO:0000313" key="8">
    <source>
        <dbReference type="EMBL" id="AEO36731.1"/>
    </source>
</evidence>
<evidence type="ECO:0000256" key="2">
    <source>
        <dbReference type="ARBA" id="ARBA00022771"/>
    </source>
</evidence>
<keyword evidence="3" id="KW-0862">Zinc</keyword>
<dbReference type="SUPFAM" id="SSF57716">
    <property type="entry name" value="Glucocorticoid receptor-like (DNA-binding domain)"/>
    <property type="match status" value="1"/>
</dbReference>
<dbReference type="PANTHER" id="PTHR46927">
    <property type="entry name" value="AGAP005574-PA"/>
    <property type="match status" value="1"/>
</dbReference>
<feature type="domain" description="THAP-type" evidence="7">
    <location>
        <begin position="1"/>
        <end position="96"/>
    </location>
</feature>
<dbReference type="GO" id="GO:0003677">
    <property type="term" value="F:DNA binding"/>
    <property type="evidence" value="ECO:0007669"/>
    <property type="project" value="UniProtKB-UniRule"/>
</dbReference>
<organism evidence="8">
    <name type="scientific">Amblyomma maculatum</name>
    <name type="common">Gulf Coast tick</name>
    <dbReference type="NCBI Taxonomy" id="34609"/>
    <lineage>
        <taxon>Eukaryota</taxon>
        <taxon>Metazoa</taxon>
        <taxon>Ecdysozoa</taxon>
        <taxon>Arthropoda</taxon>
        <taxon>Chelicerata</taxon>
        <taxon>Arachnida</taxon>
        <taxon>Acari</taxon>
        <taxon>Parasitiformes</taxon>
        <taxon>Ixodida</taxon>
        <taxon>Ixodoidea</taxon>
        <taxon>Ixodidae</taxon>
        <taxon>Amblyomminae</taxon>
        <taxon>Amblyomma</taxon>
    </lineage>
</organism>
<feature type="region of interest" description="Disordered" evidence="6">
    <location>
        <begin position="96"/>
        <end position="115"/>
    </location>
</feature>
<dbReference type="InterPro" id="IPR006612">
    <property type="entry name" value="THAP_Znf"/>
</dbReference>
<dbReference type="AlphaFoldDB" id="G3MTB3"/>
<evidence type="ECO:0000259" key="7">
    <source>
        <dbReference type="PROSITE" id="PS50950"/>
    </source>
</evidence>
<dbReference type="Pfam" id="PF05485">
    <property type="entry name" value="THAP"/>
    <property type="match status" value="1"/>
</dbReference>